<name>A0A7S7MAH1_9ACTN</name>
<accession>A0A7S7MAH1</accession>
<feature type="region of interest" description="Disordered" evidence="1">
    <location>
        <begin position="112"/>
        <end position="135"/>
    </location>
</feature>
<feature type="region of interest" description="Disordered" evidence="1">
    <location>
        <begin position="57"/>
        <end position="81"/>
    </location>
</feature>
<dbReference type="Gene3D" id="6.10.250.3150">
    <property type="match status" value="1"/>
</dbReference>
<dbReference type="KEGG" id="tio:INP52_07830"/>
<sequence>MQQGSGGLIDLLLSSDSFYELVSTVQYLDAIQSYNTDAIEQLTALCDELKQTQSDLQTQMQQAETERQNASDALAQAQAARDQLQEQIDAQAAAEAAERQAAVEAAQAAAASDATFTTESGTDAQVVAPTENDPDPVDYGADWGARIDAYLAGSPLAGHGSTFAEAAEAYGVDPRFSPAISAVESSKGLYCFKPYNAWGWGSTGWSSWDEAIWAHVSGLASGYGGQLTLAAAQKYCPPSANQWYSSVLANMEMI</sequence>
<organism evidence="2 3">
    <name type="scientific">Thermophilibacter immobilis</name>
    <dbReference type="NCBI Taxonomy" id="2779519"/>
    <lineage>
        <taxon>Bacteria</taxon>
        <taxon>Bacillati</taxon>
        <taxon>Actinomycetota</taxon>
        <taxon>Coriobacteriia</taxon>
        <taxon>Coriobacteriales</taxon>
        <taxon>Atopobiaceae</taxon>
        <taxon>Thermophilibacter</taxon>
    </lineage>
</organism>
<protein>
    <submittedName>
        <fullName evidence="2">Uncharacterized protein</fullName>
    </submittedName>
</protein>
<dbReference type="EMBL" id="CP063767">
    <property type="protein sequence ID" value="QOY61618.1"/>
    <property type="molecule type" value="Genomic_DNA"/>
</dbReference>
<evidence type="ECO:0000256" key="1">
    <source>
        <dbReference type="SAM" id="MobiDB-lite"/>
    </source>
</evidence>
<keyword evidence="3" id="KW-1185">Reference proteome</keyword>
<gene>
    <name evidence="2" type="ORF">INP52_07830</name>
</gene>
<reference evidence="2 3" key="1">
    <citation type="submission" date="2020-10" db="EMBL/GenBank/DDBJ databases">
        <title>Olsenella immobilis sp.nov., isolated from the mud in a fermentation cellar used for the production of Chinese strong-flavoured liquor.</title>
        <authorList>
            <person name="Lu L."/>
        </authorList>
    </citation>
    <scope>NUCLEOTIDE SEQUENCE [LARGE SCALE GENOMIC DNA]</scope>
    <source>
        <strain evidence="2 3">LZLJ-2</strain>
    </source>
</reference>
<proteinExistence type="predicted"/>
<dbReference type="Proteomes" id="UP000593735">
    <property type="component" value="Chromosome"/>
</dbReference>
<dbReference type="AlphaFoldDB" id="A0A7S7MAH1"/>
<evidence type="ECO:0000313" key="2">
    <source>
        <dbReference type="EMBL" id="QOY61618.1"/>
    </source>
</evidence>
<evidence type="ECO:0000313" key="3">
    <source>
        <dbReference type="Proteomes" id="UP000593735"/>
    </source>
</evidence>
<feature type="compositionally biased region" description="Low complexity" evidence="1">
    <location>
        <begin position="70"/>
        <end position="81"/>
    </location>
</feature>